<organism evidence="2 3">
    <name type="scientific">Aldrovandia affinis</name>
    <dbReference type="NCBI Taxonomy" id="143900"/>
    <lineage>
        <taxon>Eukaryota</taxon>
        <taxon>Metazoa</taxon>
        <taxon>Chordata</taxon>
        <taxon>Craniata</taxon>
        <taxon>Vertebrata</taxon>
        <taxon>Euteleostomi</taxon>
        <taxon>Actinopterygii</taxon>
        <taxon>Neopterygii</taxon>
        <taxon>Teleostei</taxon>
        <taxon>Notacanthiformes</taxon>
        <taxon>Halosauridae</taxon>
        <taxon>Aldrovandia</taxon>
    </lineage>
</organism>
<reference evidence="2" key="1">
    <citation type="journal article" date="2023" name="Science">
        <title>Genome structures resolve the early diversification of teleost fishes.</title>
        <authorList>
            <person name="Parey E."/>
            <person name="Louis A."/>
            <person name="Montfort J."/>
            <person name="Bouchez O."/>
            <person name="Roques C."/>
            <person name="Iampietro C."/>
            <person name="Lluch J."/>
            <person name="Castinel A."/>
            <person name="Donnadieu C."/>
            <person name="Desvignes T."/>
            <person name="Floi Bucao C."/>
            <person name="Jouanno E."/>
            <person name="Wen M."/>
            <person name="Mejri S."/>
            <person name="Dirks R."/>
            <person name="Jansen H."/>
            <person name="Henkel C."/>
            <person name="Chen W.J."/>
            <person name="Zahm M."/>
            <person name="Cabau C."/>
            <person name="Klopp C."/>
            <person name="Thompson A.W."/>
            <person name="Robinson-Rechavi M."/>
            <person name="Braasch I."/>
            <person name="Lecointre G."/>
            <person name="Bobe J."/>
            <person name="Postlethwait J.H."/>
            <person name="Berthelot C."/>
            <person name="Roest Crollius H."/>
            <person name="Guiguen Y."/>
        </authorList>
    </citation>
    <scope>NUCLEOTIDE SEQUENCE</scope>
    <source>
        <strain evidence="2">NC1722</strain>
    </source>
</reference>
<dbReference type="AlphaFoldDB" id="A0AAD7S3Q7"/>
<evidence type="ECO:0000313" key="3">
    <source>
        <dbReference type="Proteomes" id="UP001221898"/>
    </source>
</evidence>
<accession>A0AAD7S3Q7</accession>
<keyword evidence="3" id="KW-1185">Reference proteome</keyword>
<dbReference type="EMBL" id="JAINUG010000117">
    <property type="protein sequence ID" value="KAJ8395410.1"/>
    <property type="molecule type" value="Genomic_DNA"/>
</dbReference>
<feature type="region of interest" description="Disordered" evidence="1">
    <location>
        <begin position="1"/>
        <end position="30"/>
    </location>
</feature>
<sequence>MRDQMLLSRTDGTKWSGGRWPPEGQHAPLTPTPMARQAVLIHRSLASLLPAKTTVQIYKEERGSTQERQLCLLAVWPLLCLDPSVVE</sequence>
<name>A0AAD7S3Q7_9TELE</name>
<evidence type="ECO:0000313" key="2">
    <source>
        <dbReference type="EMBL" id="KAJ8395410.1"/>
    </source>
</evidence>
<evidence type="ECO:0000256" key="1">
    <source>
        <dbReference type="SAM" id="MobiDB-lite"/>
    </source>
</evidence>
<gene>
    <name evidence="2" type="ORF">AAFF_G00033950</name>
</gene>
<proteinExistence type="predicted"/>
<protein>
    <submittedName>
        <fullName evidence="2">Uncharacterized protein</fullName>
    </submittedName>
</protein>
<dbReference type="Proteomes" id="UP001221898">
    <property type="component" value="Unassembled WGS sequence"/>
</dbReference>
<comment type="caution">
    <text evidence="2">The sequence shown here is derived from an EMBL/GenBank/DDBJ whole genome shotgun (WGS) entry which is preliminary data.</text>
</comment>